<keyword evidence="1" id="KW-0812">Transmembrane</keyword>
<keyword evidence="1" id="KW-1133">Transmembrane helix</keyword>
<organism evidence="3 4">
    <name type="scientific">Funneliformis mosseae</name>
    <name type="common">Endomycorrhizal fungus</name>
    <name type="synonym">Glomus mosseae</name>
    <dbReference type="NCBI Taxonomy" id="27381"/>
    <lineage>
        <taxon>Eukaryota</taxon>
        <taxon>Fungi</taxon>
        <taxon>Fungi incertae sedis</taxon>
        <taxon>Mucoromycota</taxon>
        <taxon>Glomeromycotina</taxon>
        <taxon>Glomeromycetes</taxon>
        <taxon>Glomerales</taxon>
        <taxon>Glomeraceae</taxon>
        <taxon>Funneliformis</taxon>
    </lineage>
</organism>
<evidence type="ECO:0000313" key="4">
    <source>
        <dbReference type="Proteomes" id="UP000789375"/>
    </source>
</evidence>
<protein>
    <submittedName>
        <fullName evidence="3">123_t:CDS:1</fullName>
    </submittedName>
</protein>
<feature type="signal peptide" evidence="2">
    <location>
        <begin position="1"/>
        <end position="18"/>
    </location>
</feature>
<gene>
    <name evidence="3" type="ORF">FMOSSE_LOCUS8676</name>
</gene>
<evidence type="ECO:0000313" key="3">
    <source>
        <dbReference type="EMBL" id="CAG8595660.1"/>
    </source>
</evidence>
<name>A0A9N9CCX4_FUNMO</name>
<dbReference type="EMBL" id="CAJVPP010002304">
    <property type="protein sequence ID" value="CAG8595660.1"/>
    <property type="molecule type" value="Genomic_DNA"/>
</dbReference>
<accession>A0A9N9CCX4</accession>
<keyword evidence="2" id="KW-0732">Signal</keyword>
<keyword evidence="4" id="KW-1185">Reference proteome</keyword>
<comment type="caution">
    <text evidence="3">The sequence shown here is derived from an EMBL/GenBank/DDBJ whole genome shotgun (WGS) entry which is preliminary data.</text>
</comment>
<sequence>MLNYQSFAFLLMEVEALALSILSDQSFAVWKGVGRTVSIVFEVEKTALSISMSNVSVIPLSVMLGSVWLLLSVEFLIKFVRSSLQESL</sequence>
<dbReference type="Proteomes" id="UP000789375">
    <property type="component" value="Unassembled WGS sequence"/>
</dbReference>
<keyword evidence="1" id="KW-0472">Membrane</keyword>
<proteinExistence type="predicted"/>
<dbReference type="AlphaFoldDB" id="A0A9N9CCX4"/>
<evidence type="ECO:0000256" key="1">
    <source>
        <dbReference type="SAM" id="Phobius"/>
    </source>
</evidence>
<reference evidence="3" key="1">
    <citation type="submission" date="2021-06" db="EMBL/GenBank/DDBJ databases">
        <authorList>
            <person name="Kallberg Y."/>
            <person name="Tangrot J."/>
            <person name="Rosling A."/>
        </authorList>
    </citation>
    <scope>NUCLEOTIDE SEQUENCE</scope>
    <source>
        <strain evidence="3">87-6 pot B 2015</strain>
    </source>
</reference>
<feature type="chain" id="PRO_5040328860" evidence="2">
    <location>
        <begin position="19"/>
        <end position="88"/>
    </location>
</feature>
<feature type="transmembrane region" description="Helical" evidence="1">
    <location>
        <begin position="57"/>
        <end position="77"/>
    </location>
</feature>
<evidence type="ECO:0000256" key="2">
    <source>
        <dbReference type="SAM" id="SignalP"/>
    </source>
</evidence>